<comment type="caution">
    <text evidence="1">The sequence shown here is derived from an EMBL/GenBank/DDBJ whole genome shotgun (WGS) entry which is preliminary data.</text>
</comment>
<protein>
    <submittedName>
        <fullName evidence="1">Uncharacterized protein</fullName>
    </submittedName>
</protein>
<dbReference type="EMBL" id="JAUEOZ010000003">
    <property type="protein sequence ID" value="MDN2483841.1"/>
    <property type="molecule type" value="Genomic_DNA"/>
</dbReference>
<sequence>MNKFEQLIDELKKFVDDDSFEVDWNGQSFHPGESLLMTAFAAQSELRETGCLASPNNKENELVVADKLKGLASVGVFNEEVASLLNEASRIIESTS</sequence>
<name>A0ABT7Y781_9VIBR</name>
<dbReference type="RefSeq" id="WP_289963998.1">
    <property type="nucleotide sequence ID" value="NZ_JAUEOZ010000003.1"/>
</dbReference>
<evidence type="ECO:0000313" key="1">
    <source>
        <dbReference type="EMBL" id="MDN2483841.1"/>
    </source>
</evidence>
<organism evidence="1 2">
    <name type="scientific">Vibrio agarivorans</name>
    <dbReference type="NCBI Taxonomy" id="153622"/>
    <lineage>
        <taxon>Bacteria</taxon>
        <taxon>Pseudomonadati</taxon>
        <taxon>Pseudomonadota</taxon>
        <taxon>Gammaproteobacteria</taxon>
        <taxon>Vibrionales</taxon>
        <taxon>Vibrionaceae</taxon>
        <taxon>Vibrio</taxon>
    </lineage>
</organism>
<gene>
    <name evidence="1" type="ORF">QWJ08_21035</name>
</gene>
<evidence type="ECO:0000313" key="2">
    <source>
        <dbReference type="Proteomes" id="UP001169719"/>
    </source>
</evidence>
<proteinExistence type="predicted"/>
<keyword evidence="2" id="KW-1185">Reference proteome</keyword>
<accession>A0ABT7Y781</accession>
<dbReference type="Proteomes" id="UP001169719">
    <property type="component" value="Unassembled WGS sequence"/>
</dbReference>
<reference evidence="1" key="1">
    <citation type="submission" date="2024-05" db="EMBL/GenBank/DDBJ databases">
        <title>Genome Sequences of Four Agar- Degrading Marine Bacteria.</title>
        <authorList>
            <person name="Phillips E.K."/>
            <person name="Shaffer J.C."/>
            <person name="Henson M.W."/>
            <person name="Temperton B."/>
            <person name="Thrash C.J."/>
            <person name="Martin M.O."/>
        </authorList>
    </citation>
    <scope>NUCLEOTIDE SEQUENCE</scope>
    <source>
        <strain evidence="1">EKP203</strain>
    </source>
</reference>